<evidence type="ECO:0000313" key="6">
    <source>
        <dbReference type="EMBL" id="CAF3756953.1"/>
    </source>
</evidence>
<protein>
    <recommendedName>
        <fullName evidence="5">CTCK domain-containing protein</fullName>
    </recommendedName>
</protein>
<gene>
    <name evidence="6" type="ORF">GRG538_LOCUS31718</name>
</gene>
<dbReference type="SUPFAM" id="SSF57567">
    <property type="entry name" value="Serine protease inhibitors"/>
    <property type="match status" value="1"/>
</dbReference>
<feature type="compositionally biased region" description="Polar residues" evidence="4">
    <location>
        <begin position="57"/>
        <end position="70"/>
    </location>
</feature>
<dbReference type="InterPro" id="IPR006207">
    <property type="entry name" value="Cys_knot_C"/>
</dbReference>
<dbReference type="CDD" id="cd19941">
    <property type="entry name" value="TIL"/>
    <property type="match status" value="1"/>
</dbReference>
<accession>A0A818YI60</accession>
<dbReference type="PANTHER" id="PTHR22906:SF54">
    <property type="entry name" value="IG-LIKE DOMAIN-CONTAINING PROTEIN"/>
    <property type="match status" value="1"/>
</dbReference>
<dbReference type="SUPFAM" id="SSF82895">
    <property type="entry name" value="TSP-1 type 1 repeat"/>
    <property type="match status" value="5"/>
</dbReference>
<feature type="region of interest" description="Disordered" evidence="4">
    <location>
        <begin position="272"/>
        <end position="340"/>
    </location>
</feature>
<sequence length="1465" mass="155967">TTGNQPPQKVTLSVIACFAPSTATTIVSSSTAPITVSGPTPTLTISSTSTGTGMTEAPSSSASETGLTTSQPFTTTMVCPLTEGMTSPQYLGSPQLTGAKTGTVPSDLKPGSLGVTFTTPDAKVVIPLAPGITPILSKVSVPNRLTNVVEITVTFTPATSDTPVRLTSPRGTNTVDNFPITPLKEGSTITITFVTTGNQPPQKVTLSVIACFAPSTATTIVSSSTAPITVSGPTPTLTISSTSTGLSAGTTYPVTGTTKASAPTEVTIPTTIGIPATTAGSKQTETTTGPATGQSSTQGSAGTTGPTSETETTFPTIAGSKAAVTTAEGEGSKASTVGAGMSETTSGLGISLASGFPIGRTSIVTGSGSMLSTITGGTTEMFTTLTTTSCYSADVMYHENAVLSIKQIETNLAIPISSLRTDGTGVTFSNVKQPTLLVTLNSTAVSQIISISIPSVNGASNVNQIQLTFYGRNGQILLNSLGAPWIAETTPGVTTLEKLIPQVPVGAFEIKFINTTDRDVPRNVTLEIIGCIHAFTTLSTTAASTYTTTSPCLITNGMTDVNVIPNENIVNSNNVSIGDLIRLIGTSLGYTPISENDKITIKLTNEHFEIAIGQIIISAQTFQSAILSIKTKNDNTWTTYATLTSTTTTFDNLYATELQFQFTPNTKSIKLGIIGCFPPTVTTIISSTASQYTTSSSTGTTSACVLSEWGAWSTCSLECEPKRDQSRSRSVLDGTCRKPLDETQPCDQTPCEQCTMTREKYIAELELVPPSDYFVGYLMNAITAAVTNTSVHIGDILDRNTTVFVDNCTRLMCKSNGIEKQKVPCQEDCKYTPWSEWSICNASCGQNGNRTRKQSLIMKDSSLPNPLCLRDIIEILPCTGQPCPCTKGINCTCDLTDWSQWSDCSLPCGGGQRERTRQFKTNETENCTPNNLREVQSCNVNCCPVDGEYTPWSQWSTCTTACGSGVRKRHRACTAPAPSCNGKLCNGNREDTQVCNTQPCDDKCNNDQIYSECANECDTSCDSLTCNGQCQKPDKCVPGCVCPENKVIGPGGKCINLKDCPCRLSSDNTTLVNGESNVGDPCKTYTCKSGCMVTTDKNCSVCEWSPWTPFSDCSNACNGTHSRFHTYDGPNCPDKRTEEDKKPCSSNCTIVCYVTTSNGSVVNYNVGELVSQTSCNRTVCRETGSIETQPIDGTRVDGQWNVWSPWSECSKTCNGTRTRYRLCSSPQPECNGEICKKSPHTQLDIVTLKNNSTALEEIERDKCNQLCFTTTTSISTTVTTPHEECLMLNGTNVIVLTPQQVIINPTNSCEICLCKDGTALCSSTCSEDEQTCLSKQSQDKNYIYTWIAPQRGQCCGTCNKTKVESKCRVEILKDEYVRAGGCVSFNPVGREKCTGGCDSQSSNVLTIANISYQLGNSTCYCCAPKETYTETISMDCKAIGNLGYVEYATYTHIRSCDCQACIGKA</sequence>
<dbReference type="InterPro" id="IPR036084">
    <property type="entry name" value="Ser_inhib-like_sf"/>
</dbReference>
<dbReference type="Gene3D" id="2.10.25.10">
    <property type="entry name" value="Laminin"/>
    <property type="match status" value="1"/>
</dbReference>
<feature type="non-terminal residue" evidence="6">
    <location>
        <position position="1"/>
    </location>
</feature>
<feature type="compositionally biased region" description="Low complexity" evidence="4">
    <location>
        <begin position="303"/>
        <end position="316"/>
    </location>
</feature>
<feature type="region of interest" description="Disordered" evidence="4">
    <location>
        <begin position="47"/>
        <end position="70"/>
    </location>
</feature>
<evidence type="ECO:0000256" key="3">
    <source>
        <dbReference type="PROSITE-ProRule" id="PRU00039"/>
    </source>
</evidence>
<evidence type="ECO:0000256" key="2">
    <source>
        <dbReference type="ARBA" id="ARBA00023157"/>
    </source>
</evidence>
<dbReference type="SMART" id="SM00041">
    <property type="entry name" value="CT"/>
    <property type="match status" value="1"/>
</dbReference>
<proteinExistence type="predicted"/>
<dbReference type="Pfam" id="PF01826">
    <property type="entry name" value="TIL"/>
    <property type="match status" value="1"/>
</dbReference>
<dbReference type="InterPro" id="IPR000884">
    <property type="entry name" value="TSP1_rpt"/>
</dbReference>
<dbReference type="EMBL" id="CAJNYT010005576">
    <property type="protein sequence ID" value="CAF3756953.1"/>
    <property type="molecule type" value="Genomic_DNA"/>
</dbReference>
<keyword evidence="1" id="KW-0677">Repeat</keyword>
<comment type="caution">
    <text evidence="6">The sequence shown here is derived from an EMBL/GenBank/DDBJ whole genome shotgun (WGS) entry which is preliminary data.</text>
</comment>
<reference evidence="6" key="1">
    <citation type="submission" date="2021-02" db="EMBL/GenBank/DDBJ databases">
        <authorList>
            <person name="Nowell W R."/>
        </authorList>
    </citation>
    <scope>NUCLEOTIDE SEQUENCE</scope>
</reference>
<dbReference type="InterPro" id="IPR002919">
    <property type="entry name" value="TIL_dom"/>
</dbReference>
<evidence type="ECO:0000313" key="7">
    <source>
        <dbReference type="Proteomes" id="UP000663872"/>
    </source>
</evidence>
<evidence type="ECO:0000256" key="1">
    <source>
        <dbReference type="ARBA" id="ARBA00022737"/>
    </source>
</evidence>
<dbReference type="Gene3D" id="2.20.100.10">
    <property type="entry name" value="Thrombospondin type-1 (TSP1) repeat"/>
    <property type="match status" value="5"/>
</dbReference>
<feature type="compositionally biased region" description="Polar residues" evidence="4">
    <location>
        <begin position="281"/>
        <end position="301"/>
    </location>
</feature>
<dbReference type="PROSITE" id="PS50092">
    <property type="entry name" value="TSP1"/>
    <property type="match status" value="6"/>
</dbReference>
<dbReference type="Pfam" id="PF00090">
    <property type="entry name" value="TSP_1"/>
    <property type="match status" value="5"/>
</dbReference>
<evidence type="ECO:0000256" key="4">
    <source>
        <dbReference type="SAM" id="MobiDB-lite"/>
    </source>
</evidence>
<comment type="caution">
    <text evidence="3">Lacks conserved residue(s) required for the propagation of feature annotation.</text>
</comment>
<dbReference type="InterPro" id="IPR036383">
    <property type="entry name" value="TSP1_rpt_sf"/>
</dbReference>
<dbReference type="PROSITE" id="PS01225">
    <property type="entry name" value="CTCK_2"/>
    <property type="match status" value="1"/>
</dbReference>
<dbReference type="PANTHER" id="PTHR22906">
    <property type="entry name" value="PROPERDIN"/>
    <property type="match status" value="1"/>
</dbReference>
<organism evidence="6 7">
    <name type="scientific">Rotaria socialis</name>
    <dbReference type="NCBI Taxonomy" id="392032"/>
    <lineage>
        <taxon>Eukaryota</taxon>
        <taxon>Metazoa</taxon>
        <taxon>Spiralia</taxon>
        <taxon>Gnathifera</taxon>
        <taxon>Rotifera</taxon>
        <taxon>Eurotatoria</taxon>
        <taxon>Bdelloidea</taxon>
        <taxon>Philodinida</taxon>
        <taxon>Philodinidae</taxon>
        <taxon>Rotaria</taxon>
    </lineage>
</organism>
<dbReference type="SMART" id="SM00209">
    <property type="entry name" value="TSP1"/>
    <property type="match status" value="6"/>
</dbReference>
<feature type="domain" description="CTCK" evidence="5">
    <location>
        <begin position="1358"/>
        <end position="1462"/>
    </location>
</feature>
<keyword evidence="2" id="KW-1015">Disulfide bond</keyword>
<dbReference type="FunFam" id="2.20.100.10:FF:000007">
    <property type="entry name" value="Thrombospondin 1"/>
    <property type="match status" value="1"/>
</dbReference>
<dbReference type="InterPro" id="IPR052065">
    <property type="entry name" value="Compl_asym_regulator"/>
</dbReference>
<name>A0A818YI60_9BILA</name>
<dbReference type="Proteomes" id="UP000663872">
    <property type="component" value="Unassembled WGS sequence"/>
</dbReference>
<evidence type="ECO:0000259" key="5">
    <source>
        <dbReference type="PROSITE" id="PS01225"/>
    </source>
</evidence>